<evidence type="ECO:0000313" key="2">
    <source>
        <dbReference type="Proteomes" id="UP000203507"/>
    </source>
</evidence>
<name>A0A1X9T582_9VIRU</name>
<evidence type="ECO:0000313" key="1">
    <source>
        <dbReference type="EMBL" id="ARR28859.1"/>
    </source>
</evidence>
<keyword evidence="2" id="KW-1185">Reference proteome</keyword>
<accession>A0A1X9T582</accession>
<dbReference type="Proteomes" id="UP000203507">
    <property type="component" value="Segment"/>
</dbReference>
<sequence length="398" mass="43919">MSLRSTRVDECNAVATEFFDLLSVRTKFTEKSFLDYMNGSDAPSYKTKEQVVQNADRILAIAKGLWAHKVWDGEFVLCHYADVQSKLNEVLEFCEENAFCLRHSVSRLHTVEGALNHQNSPHSYLIGEIALPLSPSSGLNANTTVASLVKLFGPELVCKVLDAELSFFVDNKTDRLPRVSLANALQSAPSHMKIASGHINHLPLYLYPVAKHPMLKTEALTGLLQPSYAHFLGLSEIDKNYSEDDKSAAQLIASLGGIKGVGPFVMKTILQEVRSVACKAGFEAALTTLTGLLPLLENKSVVILKRGIMCTSLEAGPISTDYIRKYEISPLFAIACHGKVMKTDARVVVYVGSHFFAKLVTLHVGQDCDMHFSDCVEPFFNFVTCTLCEEDQKCYVCV</sequence>
<proteinExistence type="predicted"/>
<dbReference type="KEGG" id="vg:32878193"/>
<dbReference type="RefSeq" id="YP_009362368.1">
    <property type="nucleotide sequence ID" value="NC_034618.1"/>
</dbReference>
<protein>
    <submittedName>
        <fullName evidence="1">SAM-like domain protein</fullName>
    </submittedName>
</protein>
<reference evidence="1" key="1">
    <citation type="journal article" date="2017" name="Vet. Pathol.">
        <title>Ranid Herpesvirus 3 and Proliferative Dermatitis in Free-Ranging Wild Common Frogs (Rana Temporaria).</title>
        <authorList>
            <person name="Origgi F.C."/>
            <person name="Schmidt B.R."/>
            <person name="Lohmann P."/>
            <person name="Otten P."/>
            <person name="Akdesir E."/>
            <person name="Gaschen V."/>
            <person name="Aguilar-Bultet L."/>
            <person name="Wahli T."/>
            <person name="Sattler U."/>
            <person name="Stoffel M.H."/>
        </authorList>
    </citation>
    <scope>NUCLEOTIDE SEQUENCE [LARGE SCALE GENOMIC DNA]</scope>
    <source>
        <strain evidence="1">FO1_2015</strain>
    </source>
</reference>
<organism evidence="1">
    <name type="scientific">Ranid herpesvirus 3</name>
    <dbReference type="NCBI Taxonomy" id="1987509"/>
    <lineage>
        <taxon>Viruses</taxon>
        <taxon>Duplodnaviria</taxon>
        <taxon>Heunggongvirae</taxon>
        <taxon>Peploviricota</taxon>
        <taxon>Herviviricetes</taxon>
        <taxon>Herpesvirales</taxon>
        <taxon>Alloherpesviridae</taxon>
        <taxon>Batravirus</taxon>
        <taxon>Batravirus ranidallo3</taxon>
    </lineage>
</organism>
<dbReference type="GeneID" id="32878193"/>
<dbReference type="EMBL" id="KX832224">
    <property type="protein sequence ID" value="ARR28859.1"/>
    <property type="molecule type" value="Genomic_DNA"/>
</dbReference>